<organism evidence="2 3">
    <name type="scientific">Grifola frondosa</name>
    <name type="common">Maitake</name>
    <name type="synonym">Polyporus frondosus</name>
    <dbReference type="NCBI Taxonomy" id="5627"/>
    <lineage>
        <taxon>Eukaryota</taxon>
        <taxon>Fungi</taxon>
        <taxon>Dikarya</taxon>
        <taxon>Basidiomycota</taxon>
        <taxon>Agaricomycotina</taxon>
        <taxon>Agaricomycetes</taxon>
        <taxon>Polyporales</taxon>
        <taxon>Grifolaceae</taxon>
        <taxon>Grifola</taxon>
    </lineage>
</organism>
<dbReference type="Proteomes" id="UP000092993">
    <property type="component" value="Unassembled WGS sequence"/>
</dbReference>
<feature type="region of interest" description="Disordered" evidence="1">
    <location>
        <begin position="40"/>
        <end position="212"/>
    </location>
</feature>
<proteinExistence type="predicted"/>
<protein>
    <submittedName>
        <fullName evidence="2">Uncharacterized protein</fullName>
    </submittedName>
</protein>
<reference evidence="2 3" key="1">
    <citation type="submission" date="2016-03" db="EMBL/GenBank/DDBJ databases">
        <title>Whole genome sequencing of Grifola frondosa 9006-11.</title>
        <authorList>
            <person name="Min B."/>
            <person name="Park H."/>
            <person name="Kim J.-G."/>
            <person name="Cho H."/>
            <person name="Oh Y.-L."/>
            <person name="Kong W.-S."/>
            <person name="Choi I.-G."/>
        </authorList>
    </citation>
    <scope>NUCLEOTIDE SEQUENCE [LARGE SCALE GENOMIC DNA]</scope>
    <source>
        <strain evidence="2 3">9006-11</strain>
    </source>
</reference>
<dbReference type="OMA" id="QCHEVAG"/>
<accession>A0A1C7LZL2</accession>
<keyword evidence="3" id="KW-1185">Reference proteome</keyword>
<dbReference type="OrthoDB" id="3270863at2759"/>
<evidence type="ECO:0000313" key="3">
    <source>
        <dbReference type="Proteomes" id="UP000092993"/>
    </source>
</evidence>
<sequence>MLLDKATLDLLPRKELQAIAKRENIAANAKKELIIDRLLSTYPDGVPPLDTQALRKHKKGGNPASAGKKPARPRPSKLSKQNLEECAQREDPATQCHEVAGRSRGRRGECSRPQHTPVKKAVTGPPPAREEQIAGPSEVIREVSNTNAQPEPVAGPSRLREPLEERVISAPPPAQEEDHVASPSGTVDYSAGPSDPRATATARRAHSRPTYKETRKYLRELTEFANEGVELQHQVRELNLLLANIRSMTESARAEVEAVQRKRLALEGMYFKQTKNRSEWWNKNEAEDGEEVDRSGLLMGAEGEHGGQGRADGEEGREDGAHDYRPRVNRKRRRNLSDSDSEMVPRRVKALRAA</sequence>
<feature type="compositionally biased region" description="Basic and acidic residues" evidence="1">
    <location>
        <begin position="82"/>
        <end position="92"/>
    </location>
</feature>
<comment type="caution">
    <text evidence="2">The sequence shown here is derived from an EMBL/GenBank/DDBJ whole genome shotgun (WGS) entry which is preliminary data.</text>
</comment>
<feature type="compositionally biased region" description="Basic and acidic residues" evidence="1">
    <location>
        <begin position="302"/>
        <end position="326"/>
    </location>
</feature>
<feature type="region of interest" description="Disordered" evidence="1">
    <location>
        <begin position="282"/>
        <end position="354"/>
    </location>
</feature>
<dbReference type="AlphaFoldDB" id="A0A1C7LZL2"/>
<evidence type="ECO:0000256" key="1">
    <source>
        <dbReference type="SAM" id="MobiDB-lite"/>
    </source>
</evidence>
<dbReference type="EMBL" id="LUGG01000015">
    <property type="protein sequence ID" value="OBZ69666.1"/>
    <property type="molecule type" value="Genomic_DNA"/>
</dbReference>
<name>A0A1C7LZL2_GRIFR</name>
<gene>
    <name evidence="2" type="ORF">A0H81_10443</name>
</gene>
<feature type="compositionally biased region" description="Basic and acidic residues" evidence="1">
    <location>
        <begin position="158"/>
        <end position="167"/>
    </location>
</feature>
<evidence type="ECO:0000313" key="2">
    <source>
        <dbReference type="EMBL" id="OBZ69666.1"/>
    </source>
</evidence>